<dbReference type="SUPFAM" id="SSF49562">
    <property type="entry name" value="C2 domain (Calcium/lipid-binding domain, CaLB)"/>
    <property type="match status" value="2"/>
</dbReference>
<feature type="compositionally biased region" description="Polar residues" evidence="1">
    <location>
        <begin position="1"/>
        <end position="12"/>
    </location>
</feature>
<gene>
    <name evidence="3" type="ORF">WJX75_007905</name>
</gene>
<sequence>MRSGSSIPQLLLSSKDGDKPQEPSILRKLSAIGEGDSEPGDSSSGDDEGLHQGKASLDAASKPARQGSGLVRMSSLNRASSLPVSDHSSPAVSPKAASSPHAEMPPQPSAQGRLSNALWRASVVLARGGREERRARFAEGSDVAQPAEKENILGGELLVRVENAQGLYNLQNAPQAQTTHQAESSSSEARGQVLRTYVAPGHPYPVWRHEVSFKSVQISSDLKVSVYRRARLGQDVFLGDVVIPLSEIDNTGDSSRAAELRRYTLGRQSVKDKVSGEINLACCWRVTPQDVLTLRVRTLAAEVSQREEVLAVLAERSGQEVPQSSLAGTSAASPEAQLRGGPSASDLKTARTSRGRLGVKVIEARGLSLPYEQVPILFGANLFTLATVTGDSSSVSARTEMQQGNMSPQWNQEVVFPDVALTHTLTLTVCAHRRLAADSAVGQASLRLDLFGNGRPQYMWLPLLRRAKMLPGTSLVPAGSLRVRIQWAAEDLLDIAPGETVLPNLSLELALHKGIEVSIVEAGRQSLPREVAHVLLDCMEADLRHSSAGNAGRVAIRDVQIDNQLLTSAHSVVLAQPVRLGHQDGGCNHASLHHRQPFFEASWETMQHNPSILYFRNALLALQDLLSASSTRQLGRDGRSNRKWYFEKLLVQEIRCNLTLIPRAGMRESAPAVLGRMKMAAALGIQFLDIHNLPLRIHALPLQHAFVSPASLYSIVTRHLIFQALQQMHKVLGQVDVLGTPIVLGSSLLSGISSLIIEPTKAHSPEEFLDGVFSGTFTLLRNTAFGFINAFGQILGGGAKALAVLTTDQEYINRFRTRPRTYRQSLLHGLQSAGVGFYEGAIGILKEPVIRWQDSGFLGASHGVYIGISGCILKPVSGSLDLMSKVLCGAGGKIKAWGDDAGRGPPKTRVRNPRQFSGLASDVSGDMRNLRQQRLMLTWLEKGRYSGDTVLDYLQNKDNKALIFTDCHVLYIDLKRQSVRWAFSLVHLFSVSSAGLTVLLHHELTVRVGLFRKEKKVLLHVPARKIVRCRTRELHQSLLVKLGSCLLEKTELPAGSVPKSRAPFIAKDMAMHMDDLHIANKPPPSLPAHDSGDKAPRRPSALQRLSIFLRPSGSEAARAAGVPAAVQSSQPAALTAADKASAASEDAGISHGTGLPGTGPAVREGAASQAAAPSSSSAATCPGAACSSGSDGLRCRAAQAEPEKEGQSVQSVGTSSVPGVSRAILRLVEETRDDPVARLRESMDALAQLCHLGLSGLGGDGGERAKLIAIRALLRSLDSIALEDPNNRMHIMGALALLCGQQLHV</sequence>
<dbReference type="PANTHER" id="PTHR16166">
    <property type="entry name" value="VACUOLAR PROTEIN SORTING-ASSOCIATED PROTEIN VPS13"/>
    <property type="match status" value="1"/>
</dbReference>
<dbReference type="Proteomes" id="UP001491310">
    <property type="component" value="Unassembled WGS sequence"/>
</dbReference>
<feature type="region of interest" description="Disordered" evidence="1">
    <location>
        <begin position="321"/>
        <end position="351"/>
    </location>
</feature>
<name>A0ABR2YW20_9CHLO</name>
<dbReference type="EMBL" id="JALJOT010000004">
    <property type="protein sequence ID" value="KAK9916057.1"/>
    <property type="molecule type" value="Genomic_DNA"/>
</dbReference>
<evidence type="ECO:0000256" key="1">
    <source>
        <dbReference type="SAM" id="MobiDB-lite"/>
    </source>
</evidence>
<feature type="region of interest" description="Disordered" evidence="1">
    <location>
        <begin position="1077"/>
        <end position="1098"/>
    </location>
</feature>
<dbReference type="CDD" id="cd00030">
    <property type="entry name" value="C2"/>
    <property type="match status" value="1"/>
</dbReference>
<keyword evidence="4" id="KW-1185">Reference proteome</keyword>
<feature type="compositionally biased region" description="Low complexity" evidence="1">
    <location>
        <begin position="88"/>
        <end position="100"/>
    </location>
</feature>
<dbReference type="Gene3D" id="2.60.40.150">
    <property type="entry name" value="C2 domain"/>
    <property type="match status" value="2"/>
</dbReference>
<organism evidence="3 4">
    <name type="scientific">Coccomyxa subellipsoidea</name>
    <dbReference type="NCBI Taxonomy" id="248742"/>
    <lineage>
        <taxon>Eukaryota</taxon>
        <taxon>Viridiplantae</taxon>
        <taxon>Chlorophyta</taxon>
        <taxon>core chlorophytes</taxon>
        <taxon>Trebouxiophyceae</taxon>
        <taxon>Trebouxiophyceae incertae sedis</taxon>
        <taxon>Coccomyxaceae</taxon>
        <taxon>Coccomyxa</taxon>
    </lineage>
</organism>
<protein>
    <recommendedName>
        <fullName evidence="2">C2 domain-containing protein</fullName>
    </recommendedName>
</protein>
<evidence type="ECO:0000313" key="3">
    <source>
        <dbReference type="EMBL" id="KAK9916057.1"/>
    </source>
</evidence>
<dbReference type="Pfam" id="PF00168">
    <property type="entry name" value="C2"/>
    <property type="match status" value="2"/>
</dbReference>
<feature type="compositionally biased region" description="Polar residues" evidence="1">
    <location>
        <begin position="321"/>
        <end position="332"/>
    </location>
</feature>
<comment type="caution">
    <text evidence="3">The sequence shown here is derived from an EMBL/GenBank/DDBJ whole genome shotgun (WGS) entry which is preliminary data.</text>
</comment>
<feature type="compositionally biased region" description="Acidic residues" evidence="1">
    <location>
        <begin position="35"/>
        <end position="47"/>
    </location>
</feature>
<feature type="region of interest" description="Disordered" evidence="1">
    <location>
        <begin position="1"/>
        <end position="113"/>
    </location>
</feature>
<dbReference type="InterPro" id="IPR000008">
    <property type="entry name" value="C2_dom"/>
</dbReference>
<feature type="domain" description="C2" evidence="2">
    <location>
        <begin position="137"/>
        <end position="258"/>
    </location>
</feature>
<feature type="compositionally biased region" description="Low complexity" evidence="1">
    <location>
        <begin position="1136"/>
        <end position="1147"/>
    </location>
</feature>
<evidence type="ECO:0000259" key="2">
    <source>
        <dbReference type="PROSITE" id="PS50004"/>
    </source>
</evidence>
<proteinExistence type="predicted"/>
<evidence type="ECO:0000313" key="4">
    <source>
        <dbReference type="Proteomes" id="UP001491310"/>
    </source>
</evidence>
<feature type="compositionally biased region" description="Low complexity" evidence="1">
    <location>
        <begin position="1166"/>
        <end position="1183"/>
    </location>
</feature>
<dbReference type="PROSITE" id="PS50004">
    <property type="entry name" value="C2"/>
    <property type="match status" value="2"/>
</dbReference>
<feature type="region of interest" description="Disordered" evidence="1">
    <location>
        <begin position="1136"/>
        <end position="1183"/>
    </location>
</feature>
<feature type="compositionally biased region" description="Polar residues" evidence="1">
    <location>
        <begin position="74"/>
        <end position="87"/>
    </location>
</feature>
<dbReference type="PANTHER" id="PTHR16166:SF143">
    <property type="entry name" value="PROTEIN SORTING-ASSOCIATED PROTEIN, PUTATIVE (DUF1162)-RELATED"/>
    <property type="match status" value="1"/>
</dbReference>
<feature type="domain" description="C2" evidence="2">
    <location>
        <begin position="338"/>
        <end position="461"/>
    </location>
</feature>
<accession>A0ABR2YW20</accession>
<dbReference type="SMART" id="SM00239">
    <property type="entry name" value="C2"/>
    <property type="match status" value="2"/>
</dbReference>
<reference evidence="3 4" key="1">
    <citation type="journal article" date="2024" name="Nat. Commun.">
        <title>Phylogenomics reveals the evolutionary origins of lichenization in chlorophyte algae.</title>
        <authorList>
            <person name="Puginier C."/>
            <person name="Libourel C."/>
            <person name="Otte J."/>
            <person name="Skaloud P."/>
            <person name="Haon M."/>
            <person name="Grisel S."/>
            <person name="Petersen M."/>
            <person name="Berrin J.G."/>
            <person name="Delaux P.M."/>
            <person name="Dal Grande F."/>
            <person name="Keller J."/>
        </authorList>
    </citation>
    <scope>NUCLEOTIDE SEQUENCE [LARGE SCALE GENOMIC DNA]</scope>
    <source>
        <strain evidence="3 4">SAG 216-7</strain>
    </source>
</reference>
<dbReference type="InterPro" id="IPR026847">
    <property type="entry name" value="VPS13"/>
</dbReference>
<dbReference type="InterPro" id="IPR035892">
    <property type="entry name" value="C2_domain_sf"/>
</dbReference>